<evidence type="ECO:0000256" key="2">
    <source>
        <dbReference type="ARBA" id="ARBA00004987"/>
    </source>
</evidence>
<evidence type="ECO:0000313" key="19">
    <source>
        <dbReference type="Proteomes" id="UP000018144"/>
    </source>
</evidence>
<protein>
    <recommendedName>
        <fullName evidence="11">Probable beta-glucosidase F</fullName>
        <ecNumber evidence="4">3.2.1.21</ecNumber>
    </recommendedName>
    <alternativeName>
        <fullName evidence="12">Beta-D-glucoside glucohydrolase F</fullName>
    </alternativeName>
    <alternativeName>
        <fullName evidence="13">Cellobiase F</fullName>
    </alternativeName>
    <alternativeName>
        <fullName evidence="14">Gentiobiase F</fullName>
    </alternativeName>
</protein>
<sequence>MKPSQLLFVALAALTVDASPMIQERQAGAFDSPPYFPSPKGGWVADWSSAYSKAHALVSQMTLAEKVNITTTVGWSMGKCVGNTGPVDRLGFPSICAQDGPLGIRFADLITAFPAGITTGATWDEDLIYARARAMGEEAKAKGVHVLLGPAVGPLGRAPQGGRNWEGFGSDPYLQGVAAHHAVKGIQDAGTQATIKHYIGNEQEHFRGDGWNHNTVSANIDDRTLHEVYLWPFSEAVRAGVAAVMCSYNTINGTYGCSNSKLLNGVLKDELGFQGYVMADWLAQRSGVEDMLSGLDQTQPGDGESWANGKSLWGDQLSRAVLNSSVPVDRLNDAVTRIVAAWYQLGQDKNYPPVSFSSWTTNDTDVLYKGANMGPIVKVNDHVDVRANHAEVARAVARDGITLLKNNGNILPLSQKDKIRVFGSDAGGNPNGGNSCPDRGCNSGVLGMGWGSGTADYYPDIETPIAAISQRARDVESILKDQVTADVTTMAGAKDARCLVFISSDAGEAYITVEGNQGDRNDIHAWHGGDDLVLGVANACKNTIVVMHTVGPIIVEKWVDHPNVKAIVNAHLPGREAGQSLAQVLFGDVSPSGHLPYTMGKRLEDWGAAVQLITTGTGRIDQEYKEKLNVDYKWFDANNITPRYEFGFGLSYTSFKYSRPSIRQLQRPSRLPPTPPKRGSTPTYPTNIPAASEVAWPKDITTRIPKYIYPYLENPEDVKVGKYPYPAGYSTTPKPAPAAGGAQGGNPALWDVIYEVSFNVKNTGKMTGKAVPQLYLEFPKSVEAPVRQLRGFKKIQLKRGEEQKVTLQLTRKDISTWDVTLQNWVVPQGDFVVRIGESSRKFVITCSTRGGCDEERGQHRD</sequence>
<evidence type="ECO:0000256" key="11">
    <source>
        <dbReference type="ARBA" id="ARBA00039577"/>
    </source>
</evidence>
<evidence type="ECO:0000256" key="9">
    <source>
        <dbReference type="ARBA" id="ARBA00023295"/>
    </source>
</evidence>
<dbReference type="InterPro" id="IPR036962">
    <property type="entry name" value="Glyco_hydro_3_N_sf"/>
</dbReference>
<dbReference type="AlphaFoldDB" id="U4L453"/>
<evidence type="ECO:0000256" key="16">
    <source>
        <dbReference type="SAM" id="SignalP"/>
    </source>
</evidence>
<evidence type="ECO:0000256" key="5">
    <source>
        <dbReference type="ARBA" id="ARBA00022801"/>
    </source>
</evidence>
<feature type="region of interest" description="Disordered" evidence="15">
    <location>
        <begin position="661"/>
        <end position="688"/>
    </location>
</feature>
<keyword evidence="10" id="KW-0624">Polysaccharide degradation</keyword>
<evidence type="ECO:0000256" key="15">
    <source>
        <dbReference type="SAM" id="MobiDB-lite"/>
    </source>
</evidence>
<evidence type="ECO:0000256" key="8">
    <source>
        <dbReference type="ARBA" id="ARBA00023277"/>
    </source>
</evidence>
<dbReference type="eggNOG" id="ENOG502QR4D">
    <property type="taxonomic scope" value="Eukaryota"/>
</dbReference>
<keyword evidence="6" id="KW-0136">Cellulose degradation</keyword>
<feature type="chain" id="PRO_5004651277" description="Probable beta-glucosidase F" evidence="16">
    <location>
        <begin position="19"/>
        <end position="861"/>
    </location>
</feature>
<dbReference type="InterPro" id="IPR026891">
    <property type="entry name" value="Fn3-like"/>
</dbReference>
<dbReference type="Gene3D" id="3.20.20.300">
    <property type="entry name" value="Glycoside hydrolase, family 3, N-terminal domain"/>
    <property type="match status" value="1"/>
</dbReference>
<keyword evidence="5" id="KW-0378">Hydrolase</keyword>
<comment type="catalytic activity">
    <reaction evidence="1">
        <text>Hydrolysis of terminal, non-reducing beta-D-glucosyl residues with release of beta-D-glucose.</text>
        <dbReference type="EC" id="3.2.1.21"/>
    </reaction>
</comment>
<dbReference type="SUPFAM" id="SSF51445">
    <property type="entry name" value="(Trans)glycosidases"/>
    <property type="match status" value="1"/>
</dbReference>
<evidence type="ECO:0000259" key="17">
    <source>
        <dbReference type="SMART" id="SM01217"/>
    </source>
</evidence>
<dbReference type="PANTHER" id="PTHR42715:SF2">
    <property type="entry name" value="BETA-GLUCOSIDASE F-RELATED"/>
    <property type="match status" value="1"/>
</dbReference>
<dbReference type="InterPro" id="IPR017853">
    <property type="entry name" value="GH"/>
</dbReference>
<dbReference type="Pfam" id="PF01915">
    <property type="entry name" value="Glyco_hydro_3_C"/>
    <property type="match status" value="1"/>
</dbReference>
<evidence type="ECO:0000256" key="1">
    <source>
        <dbReference type="ARBA" id="ARBA00000448"/>
    </source>
</evidence>
<comment type="similarity">
    <text evidence="3">Belongs to the glycosyl hydrolase 3 family.</text>
</comment>
<dbReference type="OMA" id="NDIHAWH"/>
<dbReference type="InterPro" id="IPR001764">
    <property type="entry name" value="Glyco_hydro_3_N"/>
</dbReference>
<keyword evidence="9" id="KW-0326">Glycosidase</keyword>
<evidence type="ECO:0000256" key="6">
    <source>
        <dbReference type="ARBA" id="ARBA00023001"/>
    </source>
</evidence>
<dbReference type="FunFam" id="3.20.20.300:FF:000002">
    <property type="entry name" value="Probable beta-glucosidase"/>
    <property type="match status" value="1"/>
</dbReference>
<dbReference type="Pfam" id="PF14310">
    <property type="entry name" value="Fn3-like"/>
    <property type="match status" value="1"/>
</dbReference>
<dbReference type="STRING" id="1076935.U4L453"/>
<evidence type="ECO:0000256" key="7">
    <source>
        <dbReference type="ARBA" id="ARBA00023180"/>
    </source>
</evidence>
<evidence type="ECO:0000256" key="12">
    <source>
        <dbReference type="ARBA" id="ARBA00041270"/>
    </source>
</evidence>
<dbReference type="Proteomes" id="UP000018144">
    <property type="component" value="Unassembled WGS sequence"/>
</dbReference>
<dbReference type="GO" id="GO:0008422">
    <property type="term" value="F:beta-glucosidase activity"/>
    <property type="evidence" value="ECO:0007669"/>
    <property type="project" value="UniProtKB-EC"/>
</dbReference>
<comment type="pathway">
    <text evidence="2">Glycan metabolism; cellulose degradation.</text>
</comment>
<reference evidence="18 19" key="1">
    <citation type="journal article" date="2013" name="PLoS Genet.">
        <title>The genome and development-dependent transcriptomes of Pyronema confluens: a window into fungal evolution.</title>
        <authorList>
            <person name="Traeger S."/>
            <person name="Altegoer F."/>
            <person name="Freitag M."/>
            <person name="Gabaldon T."/>
            <person name="Kempken F."/>
            <person name="Kumar A."/>
            <person name="Marcet-Houben M."/>
            <person name="Poggeler S."/>
            <person name="Stajich J.E."/>
            <person name="Nowrousian M."/>
        </authorList>
    </citation>
    <scope>NUCLEOTIDE SEQUENCE [LARGE SCALE GENOMIC DNA]</scope>
    <source>
        <strain evidence="19">CBS 100304</strain>
        <tissue evidence="18">Vegetative mycelium</tissue>
    </source>
</reference>
<gene>
    <name evidence="18" type="ORF">PCON_11263</name>
</gene>
<keyword evidence="8" id="KW-0119">Carbohydrate metabolism</keyword>
<dbReference type="PANTHER" id="PTHR42715">
    <property type="entry name" value="BETA-GLUCOSIDASE"/>
    <property type="match status" value="1"/>
</dbReference>
<dbReference type="InterPro" id="IPR002772">
    <property type="entry name" value="Glyco_hydro_3_C"/>
</dbReference>
<evidence type="ECO:0000256" key="13">
    <source>
        <dbReference type="ARBA" id="ARBA00041600"/>
    </source>
</evidence>
<keyword evidence="19" id="KW-1185">Reference proteome</keyword>
<dbReference type="FunFam" id="3.40.50.1700:FF:000003">
    <property type="entry name" value="Probable beta-glucosidase"/>
    <property type="match status" value="1"/>
</dbReference>
<dbReference type="GO" id="GO:0030245">
    <property type="term" value="P:cellulose catabolic process"/>
    <property type="evidence" value="ECO:0007669"/>
    <property type="project" value="UniProtKB-KW"/>
</dbReference>
<dbReference type="SMART" id="SM01217">
    <property type="entry name" value="Fn3_like"/>
    <property type="match status" value="1"/>
</dbReference>
<keyword evidence="16" id="KW-0732">Signal</keyword>
<keyword evidence="7" id="KW-0325">Glycoprotein</keyword>
<feature type="domain" description="Fibronectin type III-like" evidence="17">
    <location>
        <begin position="770"/>
        <end position="839"/>
    </location>
</feature>
<dbReference type="OrthoDB" id="416222at2759"/>
<evidence type="ECO:0000256" key="14">
    <source>
        <dbReference type="ARBA" id="ARBA00041810"/>
    </source>
</evidence>
<dbReference type="Pfam" id="PF00933">
    <property type="entry name" value="Glyco_hydro_3"/>
    <property type="match status" value="1"/>
</dbReference>
<evidence type="ECO:0000256" key="3">
    <source>
        <dbReference type="ARBA" id="ARBA00005336"/>
    </source>
</evidence>
<dbReference type="InterPro" id="IPR036881">
    <property type="entry name" value="Glyco_hydro_3_C_sf"/>
</dbReference>
<name>U4L453_PYROM</name>
<dbReference type="EC" id="3.2.1.21" evidence="4"/>
<evidence type="ECO:0000313" key="18">
    <source>
        <dbReference type="EMBL" id="CCX11669.1"/>
    </source>
</evidence>
<dbReference type="Gene3D" id="2.60.40.10">
    <property type="entry name" value="Immunoglobulins"/>
    <property type="match status" value="1"/>
</dbReference>
<organism evidence="18 19">
    <name type="scientific">Pyronema omphalodes (strain CBS 100304)</name>
    <name type="common">Pyronema confluens</name>
    <dbReference type="NCBI Taxonomy" id="1076935"/>
    <lineage>
        <taxon>Eukaryota</taxon>
        <taxon>Fungi</taxon>
        <taxon>Dikarya</taxon>
        <taxon>Ascomycota</taxon>
        <taxon>Pezizomycotina</taxon>
        <taxon>Pezizomycetes</taxon>
        <taxon>Pezizales</taxon>
        <taxon>Pyronemataceae</taxon>
        <taxon>Pyronema</taxon>
    </lineage>
</organism>
<proteinExistence type="inferred from homology"/>
<dbReference type="InterPro" id="IPR050288">
    <property type="entry name" value="Cellulose_deg_GH3"/>
</dbReference>
<evidence type="ECO:0000256" key="10">
    <source>
        <dbReference type="ARBA" id="ARBA00023326"/>
    </source>
</evidence>
<dbReference type="SUPFAM" id="SSF52279">
    <property type="entry name" value="Beta-D-glucan exohydrolase, C-terminal domain"/>
    <property type="match status" value="1"/>
</dbReference>
<feature type="signal peptide" evidence="16">
    <location>
        <begin position="1"/>
        <end position="18"/>
    </location>
</feature>
<accession>U4L453</accession>
<dbReference type="InterPro" id="IPR013783">
    <property type="entry name" value="Ig-like_fold"/>
</dbReference>
<dbReference type="PRINTS" id="PR00133">
    <property type="entry name" value="GLHYDRLASE3"/>
</dbReference>
<dbReference type="EMBL" id="HF935630">
    <property type="protein sequence ID" value="CCX11669.1"/>
    <property type="molecule type" value="Genomic_DNA"/>
</dbReference>
<evidence type="ECO:0000256" key="4">
    <source>
        <dbReference type="ARBA" id="ARBA00012744"/>
    </source>
</evidence>
<dbReference type="Gene3D" id="3.40.50.1700">
    <property type="entry name" value="Glycoside hydrolase family 3 C-terminal domain"/>
    <property type="match status" value="1"/>
</dbReference>